<evidence type="ECO:0000256" key="1">
    <source>
        <dbReference type="ARBA" id="ARBA00022729"/>
    </source>
</evidence>
<comment type="similarity">
    <text evidence="3">Belongs to the PMEI family.</text>
</comment>
<dbReference type="EMBL" id="CACRSJ010000110">
    <property type="protein sequence ID" value="VYS69541.1"/>
    <property type="molecule type" value="Genomic_DNA"/>
</dbReference>
<dbReference type="ExpressionAtlas" id="A0A5S9YBN9">
    <property type="expression patterns" value="baseline and differential"/>
</dbReference>
<accession>A0A5S9YBN9</accession>
<name>A0A5S9YBN9_ARATH</name>
<feature type="domain" description="Pectinesterase inhibitor" evidence="5">
    <location>
        <begin position="19"/>
        <end position="171"/>
    </location>
</feature>
<dbReference type="GO" id="GO:0004857">
    <property type="term" value="F:enzyme inhibitor activity"/>
    <property type="evidence" value="ECO:0007669"/>
    <property type="project" value="InterPro"/>
</dbReference>
<dbReference type="GO" id="GO:0005576">
    <property type="term" value="C:extracellular region"/>
    <property type="evidence" value="ECO:0007669"/>
    <property type="project" value="UniProtKB-ARBA"/>
</dbReference>
<dbReference type="CDD" id="cd15795">
    <property type="entry name" value="PMEI-Pla_a_1_like"/>
    <property type="match status" value="1"/>
</dbReference>
<organism evidence="6 9">
    <name type="scientific">Arabidopsis thaliana</name>
    <name type="common">Mouse-ear cress</name>
    <dbReference type="NCBI Taxonomy" id="3702"/>
    <lineage>
        <taxon>Eukaryota</taxon>
        <taxon>Viridiplantae</taxon>
        <taxon>Streptophyta</taxon>
        <taxon>Embryophyta</taxon>
        <taxon>Tracheophyta</taxon>
        <taxon>Spermatophyta</taxon>
        <taxon>Magnoliopsida</taxon>
        <taxon>eudicotyledons</taxon>
        <taxon>Gunneridae</taxon>
        <taxon>Pentapetalae</taxon>
        <taxon>rosids</taxon>
        <taxon>malvids</taxon>
        <taxon>Brassicales</taxon>
        <taxon>Brassicaceae</taxon>
        <taxon>Camelineae</taxon>
        <taxon>Arabidopsis</taxon>
    </lineage>
</organism>
<evidence type="ECO:0000313" key="6">
    <source>
        <dbReference type="EMBL" id="CAA0408099.1"/>
    </source>
</evidence>
<evidence type="ECO:0000313" key="8">
    <source>
        <dbReference type="Proteomes" id="UP000426265"/>
    </source>
</evidence>
<dbReference type="SUPFAM" id="SSF101148">
    <property type="entry name" value="Plant invertase/pectin methylesterase inhibitor"/>
    <property type="match status" value="1"/>
</dbReference>
<dbReference type="Proteomes" id="UP000434276">
    <property type="component" value="Unassembled WGS sequence"/>
</dbReference>
<evidence type="ECO:0000259" key="5">
    <source>
        <dbReference type="SMART" id="SM00856"/>
    </source>
</evidence>
<reference evidence="6 9" key="1">
    <citation type="submission" date="2019-12" db="EMBL/GenBank/DDBJ databases">
        <authorList>
            <person name="Jiao W.-B."/>
            <person name="Schneeberger K."/>
        </authorList>
    </citation>
    <scope>NUCLEOTIDE SEQUENCE [LARGE SCALE GENOMIC DNA]</scope>
    <source>
        <strain evidence="8">cv. An-1</strain>
        <strain evidence="9">cv. C24</strain>
    </source>
</reference>
<evidence type="ECO:0000256" key="3">
    <source>
        <dbReference type="ARBA" id="ARBA00038471"/>
    </source>
</evidence>
<dbReference type="FunFam" id="1.20.140.40:FF:000002">
    <property type="entry name" value="Putative invertase inhibitor"/>
    <property type="match status" value="1"/>
</dbReference>
<protein>
    <recommendedName>
        <fullName evidence="5">Pectinesterase inhibitor domain-containing protein</fullName>
    </recommendedName>
</protein>
<dbReference type="InterPro" id="IPR035513">
    <property type="entry name" value="Invertase/methylesterase_inhib"/>
</dbReference>
<dbReference type="InterPro" id="IPR034088">
    <property type="entry name" value="Pla_a_1-like"/>
</dbReference>
<evidence type="ECO:0000313" key="7">
    <source>
        <dbReference type="EMBL" id="VYS69541.1"/>
    </source>
</evidence>
<evidence type="ECO:0000313" key="9">
    <source>
        <dbReference type="Proteomes" id="UP000434276"/>
    </source>
</evidence>
<dbReference type="SMART" id="SM00856">
    <property type="entry name" value="PMEI"/>
    <property type="match status" value="1"/>
</dbReference>
<dbReference type="Proteomes" id="UP000426265">
    <property type="component" value="Unassembled WGS sequence"/>
</dbReference>
<sequence length="178" mass="20124">MKFSLYLVMFFLLLNCFATAQSLIRDSCKKATTKDPKLKYDFCVKSLEENPQSKTAKSLEGLVFVSTKNVVSKTTSLKGMVDKILKEDKYEVERPLLDCLELYTEAIDSLNQSLDTVKSRDYKTATMLMSAAMDAPGSCETKFTKRKKAVKSPFTKENDVLFHMVLIPIALTSMLDMK</sequence>
<proteinExistence type="inferred from homology"/>
<feature type="chain" id="PRO_5033499302" description="Pectinesterase inhibitor domain-containing protein" evidence="4">
    <location>
        <begin position="21"/>
        <end position="178"/>
    </location>
</feature>
<dbReference type="EMBL" id="CACSHJ010000096">
    <property type="protein sequence ID" value="CAA0408099.1"/>
    <property type="molecule type" value="Genomic_DNA"/>
</dbReference>
<dbReference type="NCBIfam" id="TIGR01614">
    <property type="entry name" value="PME_inhib"/>
    <property type="match status" value="1"/>
</dbReference>
<dbReference type="OrthoDB" id="1915198at2759"/>
<dbReference type="Gene3D" id="1.20.140.40">
    <property type="entry name" value="Invertase/pectin methylesterase inhibitor family protein"/>
    <property type="match status" value="1"/>
</dbReference>
<feature type="signal peptide" evidence="4">
    <location>
        <begin position="1"/>
        <end position="20"/>
    </location>
</feature>
<dbReference type="PANTHER" id="PTHR35357">
    <property type="entry name" value="OS02G0537100 PROTEIN"/>
    <property type="match status" value="1"/>
</dbReference>
<evidence type="ECO:0000256" key="2">
    <source>
        <dbReference type="ARBA" id="ARBA00023157"/>
    </source>
</evidence>
<dbReference type="AlphaFoldDB" id="A0A5S9YBN9"/>
<evidence type="ECO:0000256" key="4">
    <source>
        <dbReference type="SAM" id="SignalP"/>
    </source>
</evidence>
<dbReference type="InterPro" id="IPR006501">
    <property type="entry name" value="Pectinesterase_inhib_dom"/>
</dbReference>
<keyword evidence="1 4" id="KW-0732">Signal</keyword>
<accession>A0A654G8X4</accession>
<dbReference type="Pfam" id="PF04043">
    <property type="entry name" value="PMEI"/>
    <property type="match status" value="1"/>
</dbReference>
<keyword evidence="2" id="KW-1015">Disulfide bond</keyword>
<dbReference type="PANTHER" id="PTHR35357:SF15">
    <property type="entry name" value="PLANT INVERTASE_PECTIN METHYLESTERASE INHIBITOR SUPERFAMILY PROTEIN"/>
    <property type="match status" value="1"/>
</dbReference>
<gene>
    <name evidence="7" type="ORF">AN1_LOCUS24926</name>
    <name evidence="6" type="ORF">C24_LOCUS24759</name>
</gene>